<dbReference type="AlphaFoldDB" id="A0A366M5U6"/>
<gene>
    <name evidence="1" type="ORF">DP939_02450</name>
</gene>
<dbReference type="EMBL" id="QMEY01000001">
    <property type="protein sequence ID" value="RBQ21591.1"/>
    <property type="molecule type" value="Genomic_DNA"/>
</dbReference>
<organism evidence="1 2">
    <name type="scientific">Spongiactinospora rosea</name>
    <dbReference type="NCBI Taxonomy" id="2248750"/>
    <lineage>
        <taxon>Bacteria</taxon>
        <taxon>Bacillati</taxon>
        <taxon>Actinomycetota</taxon>
        <taxon>Actinomycetes</taxon>
        <taxon>Streptosporangiales</taxon>
        <taxon>Streptosporangiaceae</taxon>
        <taxon>Spongiactinospora</taxon>
    </lineage>
</organism>
<accession>A0A366M5U6</accession>
<sequence length="76" mass="7644">MIHHCERGSATLAAVQMTPDGGAIYQSWQICGCVLAGLLEALGAPQREAVATAEQVDATGNAVMAAGGGIHLVGPE</sequence>
<evidence type="ECO:0000313" key="2">
    <source>
        <dbReference type="Proteomes" id="UP000253303"/>
    </source>
</evidence>
<dbReference type="OrthoDB" id="9955040at2"/>
<dbReference type="RefSeq" id="WP_113978353.1">
    <property type="nucleotide sequence ID" value="NZ_QMEY01000001.1"/>
</dbReference>
<proteinExistence type="predicted"/>
<reference evidence="1 2" key="1">
    <citation type="submission" date="2018-06" db="EMBL/GenBank/DDBJ databases">
        <title>Sphaerisporangium craniellae sp. nov., isolated from a marine sponge in the South China Sea.</title>
        <authorList>
            <person name="Li L."/>
        </authorList>
    </citation>
    <scope>NUCLEOTIDE SEQUENCE [LARGE SCALE GENOMIC DNA]</scope>
    <source>
        <strain evidence="1 2">LHW63015</strain>
    </source>
</reference>
<protein>
    <submittedName>
        <fullName evidence="1">Uncharacterized protein</fullName>
    </submittedName>
</protein>
<evidence type="ECO:0000313" key="1">
    <source>
        <dbReference type="EMBL" id="RBQ21591.1"/>
    </source>
</evidence>
<comment type="caution">
    <text evidence="1">The sequence shown here is derived from an EMBL/GenBank/DDBJ whole genome shotgun (WGS) entry which is preliminary data.</text>
</comment>
<keyword evidence="2" id="KW-1185">Reference proteome</keyword>
<dbReference type="Proteomes" id="UP000253303">
    <property type="component" value="Unassembled WGS sequence"/>
</dbReference>
<name>A0A366M5U6_9ACTN</name>